<feature type="transmembrane region" description="Helical" evidence="10">
    <location>
        <begin position="226"/>
        <end position="248"/>
    </location>
</feature>
<proteinExistence type="inferred from homology"/>
<evidence type="ECO:0000256" key="3">
    <source>
        <dbReference type="ARBA" id="ARBA00022448"/>
    </source>
</evidence>
<feature type="transmembrane region" description="Helical" evidence="10">
    <location>
        <begin position="647"/>
        <end position="669"/>
    </location>
</feature>
<comment type="caution">
    <text evidence="11">The sequence shown here is derived from an EMBL/GenBank/DDBJ whole genome shotgun (WGS) entry which is preliminary data.</text>
</comment>
<gene>
    <name evidence="11" type="ORF">B0J11DRAFT_604373</name>
</gene>
<evidence type="ECO:0000256" key="4">
    <source>
        <dbReference type="ARBA" id="ARBA00022692"/>
    </source>
</evidence>
<feature type="transmembrane region" description="Helical" evidence="10">
    <location>
        <begin position="544"/>
        <end position="567"/>
    </location>
</feature>
<feature type="transmembrane region" description="Helical" evidence="10">
    <location>
        <begin position="726"/>
        <end position="750"/>
    </location>
</feature>
<dbReference type="InterPro" id="IPR004813">
    <property type="entry name" value="OPT"/>
</dbReference>
<keyword evidence="7 10" id="KW-1133">Transmembrane helix</keyword>
<sequence>MSKRTKGKRPSKTDSTLSNDTVELSELTKQASAWDPNREDKSDPAPGDNADTESAAKLPGAVVSEQEVEEEENSPYEEVRIAVPNTDDENLPVSTIRAWVIGLTLGVIGAAVNTLFSLRHPVIGIGVIIAQLVAWVLGNAWAKWVPSKERETFGIKWNLNPGPFNVKEHTIMVIMSGDCYHTAYATDIIIAQKVFYKQDFGLVFQILLVITTQCIGFGIAGLLRRFLVYPAAMIWPLNLVASTLLHAMHKKEEDLDPTVFGGNMSTYKWFGLVFMASFCYYWIPGFLAQFLSLTVFMTWIFPQNPVVNQVFGGFTGLGLLPITFDWTIVTGFTGNPMIPPFHAIANTMVGVIVFSIIGNLIFHFSGTWYAEYLPMNNPTTYDNTGQKYNISRVLTPHFTLDEAAYKEYSPLFLSTSFAIRYGLSFATISSVIIYTYLNYRHIIAAQLKNPNSEPDDIHRKLMRKYAEVPDWWYAVFFVLLLGLSLVTVLAYDTEFTWWAFLIAIAFAMVMALPVGIIAAVTNMHIGLNVITEFIMGYMQPGKPLALMMFKTYGFIAAQNGLGFVQALKIAQYMKIPPRIMFTVQIVATTVAGLVQIAVLNFALDNIEDVCEITQKQRFSCPGGRVFYSSSVIWGLIGPSRVFSPGSIHAGLLLFFPLGVVVTIILHYLAKTKRLRGLRYAMTPVIFSGGSNIPPASPLNYLTWGFVGWLFQYYVKRRHGRWWARLNYLTAIGLDVGLALATLMIFLIFTLNKIDPPKWWGNTVSKGTMDVLDTAVQRRVPEGATFGPRIW</sequence>
<evidence type="ECO:0000256" key="1">
    <source>
        <dbReference type="ARBA" id="ARBA00004141"/>
    </source>
</evidence>
<dbReference type="GO" id="GO:0015031">
    <property type="term" value="P:protein transport"/>
    <property type="evidence" value="ECO:0007669"/>
    <property type="project" value="UniProtKB-KW"/>
</dbReference>
<keyword evidence="6" id="KW-0653">Protein transport</keyword>
<feature type="transmembrane region" description="Helical" evidence="10">
    <location>
        <begin position="311"/>
        <end position="332"/>
    </location>
</feature>
<evidence type="ECO:0000313" key="11">
    <source>
        <dbReference type="EMBL" id="KAH7126630.1"/>
    </source>
</evidence>
<dbReference type="OrthoDB" id="9986677at2759"/>
<accession>A0A9P9DU26</accession>
<feature type="transmembrane region" description="Helical" evidence="10">
    <location>
        <begin position="579"/>
        <end position="603"/>
    </location>
</feature>
<keyword evidence="3" id="KW-0813">Transport</keyword>
<feature type="compositionally biased region" description="Polar residues" evidence="9">
    <location>
        <begin position="13"/>
        <end position="31"/>
    </location>
</feature>
<feature type="region of interest" description="Disordered" evidence="9">
    <location>
        <begin position="1"/>
        <end position="76"/>
    </location>
</feature>
<keyword evidence="12" id="KW-1185">Reference proteome</keyword>
<evidence type="ECO:0000256" key="7">
    <source>
        <dbReference type="ARBA" id="ARBA00022989"/>
    </source>
</evidence>
<dbReference type="NCBIfam" id="TIGR00728">
    <property type="entry name" value="OPT_sfam"/>
    <property type="match status" value="1"/>
</dbReference>
<dbReference type="Pfam" id="PF03169">
    <property type="entry name" value="OPT"/>
    <property type="match status" value="1"/>
</dbReference>
<feature type="transmembrane region" description="Helical" evidence="10">
    <location>
        <begin position="471"/>
        <end position="491"/>
    </location>
</feature>
<evidence type="ECO:0000256" key="2">
    <source>
        <dbReference type="ARBA" id="ARBA00008807"/>
    </source>
</evidence>
<dbReference type="GO" id="GO:0035673">
    <property type="term" value="F:oligopeptide transmembrane transporter activity"/>
    <property type="evidence" value="ECO:0007669"/>
    <property type="project" value="InterPro"/>
</dbReference>
<evidence type="ECO:0000256" key="9">
    <source>
        <dbReference type="SAM" id="MobiDB-lite"/>
    </source>
</evidence>
<feature type="transmembrane region" description="Helical" evidence="10">
    <location>
        <begin position="122"/>
        <end position="142"/>
    </location>
</feature>
<dbReference type="Proteomes" id="UP000700596">
    <property type="component" value="Unassembled WGS sequence"/>
</dbReference>
<keyword evidence="8 10" id="KW-0472">Membrane</keyword>
<dbReference type="GO" id="GO:0016020">
    <property type="term" value="C:membrane"/>
    <property type="evidence" value="ECO:0007669"/>
    <property type="project" value="UniProtKB-SubCell"/>
</dbReference>
<feature type="transmembrane region" description="Helical" evidence="10">
    <location>
        <begin position="497"/>
        <end position="523"/>
    </location>
</feature>
<feature type="transmembrane region" description="Helical" evidence="10">
    <location>
        <begin position="624"/>
        <end position="641"/>
    </location>
</feature>
<organism evidence="11 12">
    <name type="scientific">Dendryphion nanum</name>
    <dbReference type="NCBI Taxonomy" id="256645"/>
    <lineage>
        <taxon>Eukaryota</taxon>
        <taxon>Fungi</taxon>
        <taxon>Dikarya</taxon>
        <taxon>Ascomycota</taxon>
        <taxon>Pezizomycotina</taxon>
        <taxon>Dothideomycetes</taxon>
        <taxon>Pleosporomycetidae</taxon>
        <taxon>Pleosporales</taxon>
        <taxon>Torulaceae</taxon>
        <taxon>Dendryphion</taxon>
    </lineage>
</organism>
<dbReference type="EMBL" id="JAGMWT010000006">
    <property type="protein sequence ID" value="KAH7126630.1"/>
    <property type="molecule type" value="Genomic_DNA"/>
</dbReference>
<dbReference type="InterPro" id="IPR004648">
    <property type="entry name" value="Oligpept_transpt"/>
</dbReference>
<feature type="transmembrane region" description="Helical" evidence="10">
    <location>
        <begin position="344"/>
        <end position="365"/>
    </location>
</feature>
<dbReference type="NCBIfam" id="TIGR00727">
    <property type="entry name" value="ISP4_OPT"/>
    <property type="match status" value="1"/>
</dbReference>
<dbReference type="PANTHER" id="PTHR22601">
    <property type="entry name" value="ISP4 LIKE PROTEIN"/>
    <property type="match status" value="1"/>
</dbReference>
<evidence type="ECO:0000313" key="12">
    <source>
        <dbReference type="Proteomes" id="UP000700596"/>
    </source>
</evidence>
<evidence type="ECO:0000256" key="8">
    <source>
        <dbReference type="ARBA" id="ARBA00023136"/>
    </source>
</evidence>
<reference evidence="11" key="1">
    <citation type="journal article" date="2021" name="Nat. Commun.">
        <title>Genetic determinants of endophytism in the Arabidopsis root mycobiome.</title>
        <authorList>
            <person name="Mesny F."/>
            <person name="Miyauchi S."/>
            <person name="Thiergart T."/>
            <person name="Pickel B."/>
            <person name="Atanasova L."/>
            <person name="Karlsson M."/>
            <person name="Huettel B."/>
            <person name="Barry K.W."/>
            <person name="Haridas S."/>
            <person name="Chen C."/>
            <person name="Bauer D."/>
            <person name="Andreopoulos W."/>
            <person name="Pangilinan J."/>
            <person name="LaButti K."/>
            <person name="Riley R."/>
            <person name="Lipzen A."/>
            <person name="Clum A."/>
            <person name="Drula E."/>
            <person name="Henrissat B."/>
            <person name="Kohler A."/>
            <person name="Grigoriev I.V."/>
            <person name="Martin F.M."/>
            <person name="Hacquard S."/>
        </authorList>
    </citation>
    <scope>NUCLEOTIDE SEQUENCE</scope>
    <source>
        <strain evidence="11">MPI-CAGE-CH-0243</strain>
    </source>
</reference>
<comment type="similarity">
    <text evidence="2">Belongs to the oligopeptide OPT transporter family.</text>
</comment>
<feature type="transmembrane region" description="Helical" evidence="10">
    <location>
        <begin position="269"/>
        <end position="291"/>
    </location>
</feature>
<keyword evidence="5" id="KW-0571">Peptide transport</keyword>
<feature type="transmembrane region" description="Helical" evidence="10">
    <location>
        <begin position="98"/>
        <end position="116"/>
    </location>
</feature>
<evidence type="ECO:0000256" key="6">
    <source>
        <dbReference type="ARBA" id="ARBA00022927"/>
    </source>
</evidence>
<name>A0A9P9DU26_9PLEO</name>
<dbReference type="AlphaFoldDB" id="A0A9P9DU26"/>
<feature type="compositionally biased region" description="Acidic residues" evidence="9">
    <location>
        <begin position="66"/>
        <end position="75"/>
    </location>
</feature>
<feature type="compositionally biased region" description="Basic residues" evidence="9">
    <location>
        <begin position="1"/>
        <end position="10"/>
    </location>
</feature>
<feature type="transmembrane region" description="Helical" evidence="10">
    <location>
        <begin position="418"/>
        <end position="437"/>
    </location>
</feature>
<comment type="subcellular location">
    <subcellularLocation>
        <location evidence="1">Membrane</location>
        <topology evidence="1">Multi-pass membrane protein</topology>
    </subcellularLocation>
</comment>
<evidence type="ECO:0000256" key="5">
    <source>
        <dbReference type="ARBA" id="ARBA00022856"/>
    </source>
</evidence>
<evidence type="ECO:0000256" key="10">
    <source>
        <dbReference type="SAM" id="Phobius"/>
    </source>
</evidence>
<protein>
    <submittedName>
        <fullName evidence="11">OPT family small oligopeptide transporter</fullName>
    </submittedName>
</protein>
<keyword evidence="4 10" id="KW-0812">Transmembrane</keyword>
<feature type="transmembrane region" description="Helical" evidence="10">
    <location>
        <begin position="200"/>
        <end position="220"/>
    </location>
</feature>